<evidence type="ECO:0000256" key="2">
    <source>
        <dbReference type="ARBA" id="ARBA00023015"/>
    </source>
</evidence>
<evidence type="ECO:0000259" key="5">
    <source>
        <dbReference type="Pfam" id="PF04542"/>
    </source>
</evidence>
<dbReference type="Gene3D" id="1.10.1740.10">
    <property type="match status" value="1"/>
</dbReference>
<gene>
    <name evidence="7" type="ORF">A4A58_26100</name>
</gene>
<organism evidence="7 8">
    <name type="scientific">Tardiphaga robiniae</name>
    <dbReference type="NCBI Taxonomy" id="943830"/>
    <lineage>
        <taxon>Bacteria</taxon>
        <taxon>Pseudomonadati</taxon>
        <taxon>Pseudomonadota</taxon>
        <taxon>Alphaproteobacteria</taxon>
        <taxon>Hyphomicrobiales</taxon>
        <taxon>Nitrobacteraceae</taxon>
        <taxon>Tardiphaga</taxon>
    </lineage>
</organism>
<dbReference type="InterPro" id="IPR036388">
    <property type="entry name" value="WH-like_DNA-bd_sf"/>
</dbReference>
<dbReference type="PANTHER" id="PTHR43133:SF63">
    <property type="entry name" value="RNA POLYMERASE SIGMA FACTOR FECI-RELATED"/>
    <property type="match status" value="1"/>
</dbReference>
<dbReference type="InterPro" id="IPR007627">
    <property type="entry name" value="RNA_pol_sigma70_r2"/>
</dbReference>
<evidence type="ECO:0000313" key="8">
    <source>
        <dbReference type="Proteomes" id="UP000076574"/>
    </source>
</evidence>
<dbReference type="InterPro" id="IPR014284">
    <property type="entry name" value="RNA_pol_sigma-70_dom"/>
</dbReference>
<dbReference type="NCBIfam" id="TIGR02937">
    <property type="entry name" value="sigma70-ECF"/>
    <property type="match status" value="1"/>
</dbReference>
<proteinExistence type="inferred from homology"/>
<dbReference type="PANTHER" id="PTHR43133">
    <property type="entry name" value="RNA POLYMERASE ECF-TYPE SIGMA FACTO"/>
    <property type="match status" value="1"/>
</dbReference>
<keyword evidence="8" id="KW-1185">Reference proteome</keyword>
<dbReference type="SUPFAM" id="SSF88659">
    <property type="entry name" value="Sigma3 and sigma4 domains of RNA polymerase sigma factors"/>
    <property type="match status" value="1"/>
</dbReference>
<dbReference type="RefSeq" id="WP_068732072.1">
    <property type="nucleotide sequence ID" value="NZ_LVYV01000008.1"/>
</dbReference>
<dbReference type="STRING" id="943830.A4A58_26100"/>
<name>A0A161QR72_9BRAD</name>
<dbReference type="GO" id="GO:0016987">
    <property type="term" value="F:sigma factor activity"/>
    <property type="evidence" value="ECO:0007669"/>
    <property type="project" value="UniProtKB-KW"/>
</dbReference>
<feature type="domain" description="RNA polymerase sigma-70 region 2" evidence="5">
    <location>
        <begin position="17"/>
        <end position="78"/>
    </location>
</feature>
<feature type="domain" description="RNA polymerase sigma factor 70 region 4 type 2" evidence="6">
    <location>
        <begin position="109"/>
        <end position="160"/>
    </location>
</feature>
<evidence type="ECO:0000256" key="4">
    <source>
        <dbReference type="ARBA" id="ARBA00023163"/>
    </source>
</evidence>
<dbReference type="GO" id="GO:0003677">
    <property type="term" value="F:DNA binding"/>
    <property type="evidence" value="ECO:0007669"/>
    <property type="project" value="InterPro"/>
</dbReference>
<evidence type="ECO:0000256" key="3">
    <source>
        <dbReference type="ARBA" id="ARBA00023082"/>
    </source>
</evidence>
<sequence>MSDNPLAAIRTLFIERYDNLKARVTRRLGSIDLAGDAMQDAWLRLAGAETVSPVHNPDSYLFRVILNVAEDRRRRDWRHRNIVDIDAALDVSDESATPEEALLAQSDLEAFRKIIAELPERRRTIFLAARFGNIPRQEIADRVGISRRSVAREIMLAHMHCMARRKEFRE</sequence>
<keyword evidence="4" id="KW-0804">Transcription</keyword>
<dbReference type="InterPro" id="IPR013325">
    <property type="entry name" value="RNA_pol_sigma_r2"/>
</dbReference>
<protein>
    <submittedName>
        <fullName evidence="7">RNA polymerase subunit sigma-70</fullName>
    </submittedName>
</protein>
<evidence type="ECO:0000259" key="6">
    <source>
        <dbReference type="Pfam" id="PF08281"/>
    </source>
</evidence>
<dbReference type="InterPro" id="IPR013324">
    <property type="entry name" value="RNA_pol_sigma_r3/r4-like"/>
</dbReference>
<reference evidence="7 8" key="1">
    <citation type="submission" date="2016-03" db="EMBL/GenBank/DDBJ databases">
        <title>Microsymbionts genomes from the relict species Vavilovia formosa (Stev.) Fed.</title>
        <authorList>
            <person name="Kopat V."/>
            <person name="Chirak E."/>
            <person name="Kimeklis A."/>
            <person name="Andronov E."/>
        </authorList>
    </citation>
    <scope>NUCLEOTIDE SEQUENCE [LARGE SCALE GENOMIC DNA]</scope>
    <source>
        <strain evidence="7 8">Vaf07</strain>
    </source>
</reference>
<dbReference type="InterPro" id="IPR013249">
    <property type="entry name" value="RNA_pol_sigma70_r4_t2"/>
</dbReference>
<dbReference type="EMBL" id="LVYV01000008">
    <property type="protein sequence ID" value="KZD23814.1"/>
    <property type="molecule type" value="Genomic_DNA"/>
</dbReference>
<dbReference type="Pfam" id="PF04542">
    <property type="entry name" value="Sigma70_r2"/>
    <property type="match status" value="1"/>
</dbReference>
<dbReference type="SUPFAM" id="SSF88946">
    <property type="entry name" value="Sigma2 domain of RNA polymerase sigma factors"/>
    <property type="match status" value="1"/>
</dbReference>
<keyword evidence="2" id="KW-0805">Transcription regulation</keyword>
<dbReference type="OrthoDB" id="9794372at2"/>
<evidence type="ECO:0000313" key="7">
    <source>
        <dbReference type="EMBL" id="KZD23814.1"/>
    </source>
</evidence>
<dbReference type="Gene3D" id="1.10.10.10">
    <property type="entry name" value="Winged helix-like DNA-binding domain superfamily/Winged helix DNA-binding domain"/>
    <property type="match status" value="1"/>
</dbReference>
<comment type="similarity">
    <text evidence="1">Belongs to the sigma-70 factor family. ECF subfamily.</text>
</comment>
<dbReference type="GO" id="GO:0006352">
    <property type="term" value="P:DNA-templated transcription initiation"/>
    <property type="evidence" value="ECO:0007669"/>
    <property type="project" value="InterPro"/>
</dbReference>
<comment type="caution">
    <text evidence="7">The sequence shown here is derived from an EMBL/GenBank/DDBJ whole genome shotgun (WGS) entry which is preliminary data.</text>
</comment>
<dbReference type="InterPro" id="IPR039425">
    <property type="entry name" value="RNA_pol_sigma-70-like"/>
</dbReference>
<dbReference type="AlphaFoldDB" id="A0A161QR72"/>
<accession>A0A161QR72</accession>
<dbReference type="Proteomes" id="UP000076574">
    <property type="component" value="Unassembled WGS sequence"/>
</dbReference>
<keyword evidence="3" id="KW-0731">Sigma factor</keyword>
<dbReference type="Pfam" id="PF08281">
    <property type="entry name" value="Sigma70_r4_2"/>
    <property type="match status" value="1"/>
</dbReference>
<evidence type="ECO:0000256" key="1">
    <source>
        <dbReference type="ARBA" id="ARBA00010641"/>
    </source>
</evidence>